<dbReference type="AlphaFoldDB" id="A0A139XGQ8"/>
<dbReference type="NCBIfam" id="TIGR04413">
    <property type="entry name" value="MYXAN_cmx8"/>
    <property type="match status" value="1"/>
</dbReference>
<keyword evidence="4" id="KW-1185">Reference proteome</keyword>
<evidence type="ECO:0000313" key="3">
    <source>
        <dbReference type="EMBL" id="KYC43861.1"/>
    </source>
</evidence>
<name>A0A139XGQ8_9CYAN</name>
<accession>A0A139XGQ8</accession>
<dbReference type="Pfam" id="PF24121">
    <property type="entry name" value="Cas8b_N"/>
    <property type="match status" value="1"/>
</dbReference>
<dbReference type="EMBL" id="ANNX02000012">
    <property type="protein sequence ID" value="KYC43861.1"/>
    <property type="molecule type" value="Genomic_DNA"/>
</dbReference>
<dbReference type="InterPro" id="IPR056201">
    <property type="entry name" value="Cas8b_N"/>
</dbReference>
<evidence type="ECO:0000313" key="4">
    <source>
        <dbReference type="Proteomes" id="UP000076925"/>
    </source>
</evidence>
<dbReference type="Proteomes" id="UP000076925">
    <property type="component" value="Unassembled WGS sequence"/>
</dbReference>
<protein>
    <submittedName>
        <fullName evidence="3">Type I-MYXAN CRISPR-associated protein Cmx8</fullName>
    </submittedName>
</protein>
<dbReference type="InterPro" id="IPR056202">
    <property type="entry name" value="Cas8b_C"/>
</dbReference>
<dbReference type="InterPro" id="IPR030928">
    <property type="entry name" value="MYXAN_cmx8"/>
</dbReference>
<feature type="domain" description="Type I-B CRISPR Cas8b C-terminal" evidence="2">
    <location>
        <begin position="167"/>
        <end position="380"/>
    </location>
</feature>
<feature type="domain" description="Type I-B CRISPR Cas8b N-terminal" evidence="1">
    <location>
        <begin position="1"/>
        <end position="160"/>
    </location>
</feature>
<gene>
    <name evidence="3" type="ORF">WA1_01530</name>
</gene>
<dbReference type="STRING" id="128403.WA1_01530"/>
<dbReference type="Pfam" id="PF24122">
    <property type="entry name" value="Cas8b_C"/>
    <property type="match status" value="1"/>
</dbReference>
<sequence>MLWQIVRGVPATRNPFTNRVNGASYSQDAEQIWSQLQHPDKIIGQSGNYYLGAMALNPENVPTRDKTRYQFLLHFWVFVVQVYCPAVLDKDGHRELAGYALAIPDVANLRNFCRVFPEVLKARHSDKWKYLPREAVIDLPEEGALDLLLLLQNRLAREAGDQLRRMILGVELIHAEKVGNNVKIRSISYVEPVKEQVDKYAQIKQAYWCPWFRKQRLLNLLQGDKPGWFEFGAVLSRIPRNWLEDPYFSHDARELLTFEGEIKVKRDIRESAQLVYDVCQQYVFSKLETKYGMKWDKTKNCHIQSGQPISQQDFDEKKYKIANDAFLSVRSRTEPKAFIDYFVSTLYPFVRKEEFVDFAEKLFNKTDDIRALTLLALASQFPHQKKSEVKNAEAA</sequence>
<evidence type="ECO:0000259" key="1">
    <source>
        <dbReference type="Pfam" id="PF24121"/>
    </source>
</evidence>
<evidence type="ECO:0000259" key="2">
    <source>
        <dbReference type="Pfam" id="PF24122"/>
    </source>
</evidence>
<proteinExistence type="predicted"/>
<comment type="caution">
    <text evidence="3">The sequence shown here is derived from an EMBL/GenBank/DDBJ whole genome shotgun (WGS) entry which is preliminary data.</text>
</comment>
<reference evidence="3 4" key="1">
    <citation type="journal article" date="2013" name="Genome Biol. Evol.">
        <title>Genomes of Stigonematalean cyanobacteria (subsection V) and the evolution of oxygenic photosynthesis from prokaryotes to plastids.</title>
        <authorList>
            <person name="Dagan T."/>
            <person name="Roettger M."/>
            <person name="Stucken K."/>
            <person name="Landan G."/>
            <person name="Koch R."/>
            <person name="Major P."/>
            <person name="Gould S.B."/>
            <person name="Goremykin V.V."/>
            <person name="Rippka R."/>
            <person name="Tandeau de Marsac N."/>
            <person name="Gugger M."/>
            <person name="Lockhart P.J."/>
            <person name="Allen J.F."/>
            <person name="Brune I."/>
            <person name="Maus I."/>
            <person name="Puhler A."/>
            <person name="Martin W.F."/>
        </authorList>
    </citation>
    <scope>NUCLEOTIDE SEQUENCE [LARGE SCALE GENOMIC DNA]</scope>
    <source>
        <strain evidence="3 4">PCC 7110</strain>
    </source>
</reference>
<organism evidence="3 4">
    <name type="scientific">Scytonema hofmannii PCC 7110</name>
    <dbReference type="NCBI Taxonomy" id="128403"/>
    <lineage>
        <taxon>Bacteria</taxon>
        <taxon>Bacillati</taxon>
        <taxon>Cyanobacteriota</taxon>
        <taxon>Cyanophyceae</taxon>
        <taxon>Nostocales</taxon>
        <taxon>Scytonemataceae</taxon>
        <taxon>Scytonema</taxon>
    </lineage>
</organism>